<sequence>MTSAFVQIHLFAAARAAVGAATVEAAPGSLGDLLTGLEARYPSFVAVRPRCSFLVDGLAVHGDPSEVLVGAGSTVDVLPPFAGG</sequence>
<accession>A0A6J7EEY6</accession>
<dbReference type="InterPro" id="IPR012675">
    <property type="entry name" value="Beta-grasp_dom_sf"/>
</dbReference>
<reference evidence="1" key="1">
    <citation type="submission" date="2020-05" db="EMBL/GenBank/DDBJ databases">
        <authorList>
            <person name="Chiriac C."/>
            <person name="Salcher M."/>
            <person name="Ghai R."/>
            <person name="Kavagutti S V."/>
        </authorList>
    </citation>
    <scope>NUCLEOTIDE SEQUENCE</scope>
</reference>
<dbReference type="SUPFAM" id="SSF54285">
    <property type="entry name" value="MoaD/ThiS"/>
    <property type="match status" value="1"/>
</dbReference>
<evidence type="ECO:0000313" key="1">
    <source>
        <dbReference type="EMBL" id="CAB4880721.1"/>
    </source>
</evidence>
<dbReference type="Pfam" id="PF02597">
    <property type="entry name" value="ThiS"/>
    <property type="match status" value="1"/>
</dbReference>
<protein>
    <submittedName>
        <fullName evidence="1">Unannotated protein</fullName>
    </submittedName>
</protein>
<dbReference type="EMBL" id="CAFBLS010000161">
    <property type="protein sequence ID" value="CAB4880721.1"/>
    <property type="molecule type" value="Genomic_DNA"/>
</dbReference>
<dbReference type="CDD" id="cd17040">
    <property type="entry name" value="Ubl_MoaD_like"/>
    <property type="match status" value="1"/>
</dbReference>
<dbReference type="AlphaFoldDB" id="A0A6J7EEY6"/>
<dbReference type="InterPro" id="IPR016155">
    <property type="entry name" value="Mopterin_synth/thiamin_S_b"/>
</dbReference>
<gene>
    <name evidence="1" type="ORF">UFOPK3402_01285</name>
</gene>
<dbReference type="Gene3D" id="3.10.20.30">
    <property type="match status" value="1"/>
</dbReference>
<dbReference type="InterPro" id="IPR003749">
    <property type="entry name" value="ThiS/MoaD-like"/>
</dbReference>
<proteinExistence type="predicted"/>
<name>A0A6J7EEY6_9ZZZZ</name>
<organism evidence="1">
    <name type="scientific">freshwater metagenome</name>
    <dbReference type="NCBI Taxonomy" id="449393"/>
    <lineage>
        <taxon>unclassified sequences</taxon>
        <taxon>metagenomes</taxon>
        <taxon>ecological metagenomes</taxon>
    </lineage>
</organism>